<feature type="region of interest" description="Disordered" evidence="5">
    <location>
        <begin position="575"/>
        <end position="598"/>
    </location>
</feature>
<dbReference type="SUPFAM" id="SSF52540">
    <property type="entry name" value="P-loop containing nucleoside triphosphate hydrolases"/>
    <property type="match status" value="2"/>
</dbReference>
<proteinExistence type="predicted"/>
<gene>
    <name evidence="8" type="ORF">P0082_12055</name>
</gene>
<keyword evidence="4" id="KW-0143">Chaperone</keyword>
<dbReference type="InterPro" id="IPR003959">
    <property type="entry name" value="ATPase_AAA_core"/>
</dbReference>
<feature type="domain" description="AAA+ ATPase" evidence="6">
    <location>
        <begin position="231"/>
        <end position="376"/>
    </location>
</feature>
<dbReference type="SMART" id="SM01086">
    <property type="entry name" value="ClpB_D2-small"/>
    <property type="match status" value="1"/>
</dbReference>
<feature type="domain" description="AAA+ ATPase" evidence="6">
    <location>
        <begin position="697"/>
        <end position="882"/>
    </location>
</feature>
<dbReference type="Pfam" id="PF17871">
    <property type="entry name" value="AAA_lid_9"/>
    <property type="match status" value="1"/>
</dbReference>
<feature type="region of interest" description="Disordered" evidence="5">
    <location>
        <begin position="465"/>
        <end position="495"/>
    </location>
</feature>
<feature type="compositionally biased region" description="Basic and acidic residues" evidence="5">
    <location>
        <begin position="466"/>
        <end position="480"/>
    </location>
</feature>
<dbReference type="InterPro" id="IPR003593">
    <property type="entry name" value="AAA+_ATPase"/>
</dbReference>
<protein>
    <submittedName>
        <fullName evidence="8">AAA family ATPase</fullName>
    </submittedName>
</protein>
<keyword evidence="2" id="KW-0547">Nucleotide-binding</keyword>
<dbReference type="InterPro" id="IPR050130">
    <property type="entry name" value="ClpA_ClpB"/>
</dbReference>
<organism evidence="8 9">
    <name type="scientific">Candidatus Haliotispira prima</name>
    <dbReference type="NCBI Taxonomy" id="3034016"/>
    <lineage>
        <taxon>Bacteria</taxon>
        <taxon>Pseudomonadati</taxon>
        <taxon>Spirochaetota</taxon>
        <taxon>Spirochaetia</taxon>
        <taxon>Spirochaetales</taxon>
        <taxon>Spirochaetaceae</taxon>
        <taxon>Candidatus Haliotispira</taxon>
    </lineage>
</organism>
<dbReference type="Gene3D" id="1.10.1780.10">
    <property type="entry name" value="Clp, N-terminal domain"/>
    <property type="match status" value="1"/>
</dbReference>
<dbReference type="InterPro" id="IPR041546">
    <property type="entry name" value="ClpA/ClpB_AAA_lid"/>
</dbReference>
<dbReference type="InterPro" id="IPR027417">
    <property type="entry name" value="P-loop_NTPase"/>
</dbReference>
<dbReference type="PANTHER" id="PTHR11638:SF175">
    <property type="entry name" value="ATP-DEPENDENT CLP PROTEASE, ATP-BINDING SUBUNIT CLPC"/>
    <property type="match status" value="1"/>
</dbReference>
<evidence type="ECO:0000313" key="9">
    <source>
        <dbReference type="Proteomes" id="UP001228690"/>
    </source>
</evidence>
<dbReference type="CDD" id="cd00009">
    <property type="entry name" value="AAA"/>
    <property type="match status" value="1"/>
</dbReference>
<evidence type="ECO:0000256" key="5">
    <source>
        <dbReference type="SAM" id="MobiDB-lite"/>
    </source>
</evidence>
<dbReference type="InterPro" id="IPR019489">
    <property type="entry name" value="Clp_ATPase_C"/>
</dbReference>
<dbReference type="InterPro" id="IPR036628">
    <property type="entry name" value="Clp_N_dom_sf"/>
</dbReference>
<evidence type="ECO:0000256" key="4">
    <source>
        <dbReference type="ARBA" id="ARBA00023186"/>
    </source>
</evidence>
<dbReference type="Proteomes" id="UP001228690">
    <property type="component" value="Chromosome"/>
</dbReference>
<dbReference type="EMBL" id="CP123443">
    <property type="protein sequence ID" value="WGK69193.1"/>
    <property type="molecule type" value="Genomic_DNA"/>
</dbReference>
<dbReference type="Pfam" id="PF10431">
    <property type="entry name" value="ClpB_D2-small"/>
    <property type="match status" value="1"/>
</dbReference>
<dbReference type="Gene3D" id="3.40.50.300">
    <property type="entry name" value="P-loop containing nucleotide triphosphate hydrolases"/>
    <property type="match status" value="3"/>
</dbReference>
<feature type="compositionally biased region" description="Basic and acidic residues" evidence="5">
    <location>
        <begin position="580"/>
        <end position="598"/>
    </location>
</feature>
<keyword evidence="3" id="KW-0067">ATP-binding</keyword>
<dbReference type="SUPFAM" id="SSF81923">
    <property type="entry name" value="Double Clp-N motif"/>
    <property type="match status" value="1"/>
</dbReference>
<dbReference type="Pfam" id="PF00004">
    <property type="entry name" value="AAA"/>
    <property type="match status" value="1"/>
</dbReference>
<keyword evidence="9" id="KW-1185">Reference proteome</keyword>
<reference evidence="8 9" key="1">
    <citation type="submission" date="2023-04" db="EMBL/GenBank/DDBJ databases">
        <title>Spirochaete genome identified in red abalone sample constitutes a novel genus.</title>
        <authorList>
            <person name="Sharma S.P."/>
            <person name="Purcell C.M."/>
            <person name="Hyde J.R."/>
            <person name="Severin A.J."/>
        </authorList>
    </citation>
    <scope>NUCLEOTIDE SEQUENCE [LARGE SCALE GENOMIC DNA]</scope>
    <source>
        <strain evidence="8 9">SP-2023</strain>
    </source>
</reference>
<evidence type="ECO:0000256" key="3">
    <source>
        <dbReference type="ARBA" id="ARBA00022840"/>
    </source>
</evidence>
<evidence type="ECO:0000259" key="7">
    <source>
        <dbReference type="SMART" id="SM01086"/>
    </source>
</evidence>
<evidence type="ECO:0000259" key="6">
    <source>
        <dbReference type="SMART" id="SM00382"/>
    </source>
</evidence>
<dbReference type="PROSITE" id="PS00871">
    <property type="entry name" value="CLPAB_2"/>
    <property type="match status" value="1"/>
</dbReference>
<dbReference type="PANTHER" id="PTHR11638">
    <property type="entry name" value="ATP-DEPENDENT CLP PROTEASE"/>
    <property type="match status" value="1"/>
</dbReference>
<name>A0ABY8MJ00_9SPIO</name>
<dbReference type="SMART" id="SM00382">
    <property type="entry name" value="AAA"/>
    <property type="match status" value="2"/>
</dbReference>
<dbReference type="Pfam" id="PF02861">
    <property type="entry name" value="Clp_N"/>
    <property type="match status" value="1"/>
</dbReference>
<keyword evidence="1" id="KW-0677">Repeat</keyword>
<dbReference type="Pfam" id="PF07724">
    <property type="entry name" value="AAA_2"/>
    <property type="match status" value="1"/>
</dbReference>
<feature type="domain" description="Clp ATPase C-terminal" evidence="7">
    <location>
        <begin position="881"/>
        <end position="971"/>
    </location>
</feature>
<sequence>MEQYTQNCRDTLQVTANMAAEERHGQVGGLHLLVSLLSRDELSRNWLETCDYAFCLSWPVLLTQAREELAKLPHVALEGDVIHSDVWLGQILQNAEQQARKLGDNFVGNEHLVLALADLASKNEKNDNDEDPGSSNCLGLIARAGWDYKLLKEELHTIRKGLDPGPGTSRVVTGASSDRPVASASALISGGDILERFCQDFTALAAVHKLDPVIGRNDEIRRCIQVLLSRTRNNPVLIGELGVGRTAVVKGLARHILAGDVPETLANKRILALDMGALVAGTKYRGEFEERLESVISELRTANGRIILFIDELHSTMGAAGAEGNADATSLLRLALSRGDLHCIGATTPNEYRRHIERDGILEGRFRPVSVCEPDSASALAMLRGLKVRYELYHGVRIRDDALAKAVELSVRYIPHRFLPEKALDLIDEAAGCVRSGLESKPLMLDRLDHCIVQKKMEIYSLRNQGGEEKQEDQGNKENQDSLPSGPNQGDRGPLGILRRELQGLCEERDGIYARWRTERERMEEWRNAKENIETLRRELKECRRTRQYERASLIRCGELPLAWKHLRQIENLSSSSVRQEVKQNKAEQNKEQKPSHIQMLEELRSPDLKLDRPENQSFADWKSPSLREEVGEAEVAAVLSDQIGIPVERMLQSERRHFLNLDRRLAQRIKGQDQAVEAVSCAIRRGKSGLADPLRPLGCFLFLGPTGVGKSELAKALAEEFSVGAVRERKEISPILATERGHHNALIRIDMSEYGERHSIARLIGAPPGYVGYKQGGQLTERIRRQPYSVILLDEMEKAHPEVLNIFLQVLNEGRLNDSQGRTINFCNCILIFTSGLGSRELSEESDREDGIAQIQALLHSSLKSEFLDRLDDIIYFNRLGLREIRQIVRLQLAEVHRLLARQHLQVEIGTRLESFLVYEGYSPEFGVRPLRLAIQNYIHDSLARYLLAENIAEGSLLRLELGADAKVQIQCSQLNGPSPAGGGLQPQLRLPFGLAEK</sequence>
<evidence type="ECO:0000313" key="8">
    <source>
        <dbReference type="EMBL" id="WGK69193.1"/>
    </source>
</evidence>
<dbReference type="Gene3D" id="1.10.8.60">
    <property type="match status" value="1"/>
</dbReference>
<dbReference type="InterPro" id="IPR028299">
    <property type="entry name" value="ClpA/B_CS2"/>
</dbReference>
<evidence type="ECO:0000256" key="2">
    <source>
        <dbReference type="ARBA" id="ARBA00022741"/>
    </source>
</evidence>
<dbReference type="CDD" id="cd19499">
    <property type="entry name" value="RecA-like_ClpB_Hsp104-like"/>
    <property type="match status" value="1"/>
</dbReference>
<dbReference type="InterPro" id="IPR004176">
    <property type="entry name" value="Clp_R_N"/>
</dbReference>
<dbReference type="RefSeq" id="WP_326927380.1">
    <property type="nucleotide sequence ID" value="NZ_CP123443.1"/>
</dbReference>
<evidence type="ECO:0000256" key="1">
    <source>
        <dbReference type="ARBA" id="ARBA00022737"/>
    </source>
</evidence>
<accession>A0ABY8MJ00</accession>